<keyword evidence="4" id="KW-1185">Reference proteome</keyword>
<accession>A0ABV2L4A6</accession>
<gene>
    <name evidence="3" type="ORF">ABID43_002206</name>
</gene>
<proteinExistence type="predicted"/>
<feature type="domain" description="SsuA/THI5-like" evidence="2">
    <location>
        <begin position="113"/>
        <end position="257"/>
    </location>
</feature>
<evidence type="ECO:0000256" key="1">
    <source>
        <dbReference type="SAM" id="SignalP"/>
    </source>
</evidence>
<organism evidence="3 4">
    <name type="scientific">Methylobacterium goesingense</name>
    <dbReference type="NCBI Taxonomy" id="243690"/>
    <lineage>
        <taxon>Bacteria</taxon>
        <taxon>Pseudomonadati</taxon>
        <taxon>Pseudomonadota</taxon>
        <taxon>Alphaproteobacteria</taxon>
        <taxon>Hyphomicrobiales</taxon>
        <taxon>Methylobacteriaceae</taxon>
        <taxon>Methylobacterium</taxon>
    </lineage>
</organism>
<reference evidence="3 4" key="1">
    <citation type="submission" date="2024-06" db="EMBL/GenBank/DDBJ databases">
        <title>Genomic Encyclopedia of Type Strains, Phase IV (KMG-IV): sequencing the most valuable type-strain genomes for metagenomic binning, comparative biology and taxonomic classification.</title>
        <authorList>
            <person name="Goeker M."/>
        </authorList>
    </citation>
    <scope>NUCLEOTIDE SEQUENCE [LARGE SCALE GENOMIC DNA]</scope>
    <source>
        <strain evidence="3 4">DSM 21331</strain>
    </source>
</reference>
<feature type="chain" id="PRO_5045099847" evidence="1">
    <location>
        <begin position="28"/>
        <end position="331"/>
    </location>
</feature>
<dbReference type="Pfam" id="PF09084">
    <property type="entry name" value="NMT1"/>
    <property type="match status" value="1"/>
</dbReference>
<dbReference type="PANTHER" id="PTHR30024:SF48">
    <property type="entry name" value="ABC TRANSPORTER SUBSTRATE-BINDING PROTEIN"/>
    <property type="match status" value="1"/>
</dbReference>
<comment type="caution">
    <text evidence="3">The sequence shown here is derived from an EMBL/GenBank/DDBJ whole genome shotgun (WGS) entry which is preliminary data.</text>
</comment>
<dbReference type="InterPro" id="IPR015168">
    <property type="entry name" value="SsuA/THI5"/>
</dbReference>
<dbReference type="InterPro" id="IPR006311">
    <property type="entry name" value="TAT_signal"/>
</dbReference>
<protein>
    <submittedName>
        <fullName evidence="3">NitT/TauT family transport system substrate-binding protein</fullName>
    </submittedName>
</protein>
<name>A0ABV2L4A6_9HYPH</name>
<dbReference type="PROSITE" id="PS51318">
    <property type="entry name" value="TAT"/>
    <property type="match status" value="1"/>
</dbReference>
<dbReference type="PANTHER" id="PTHR30024">
    <property type="entry name" value="ALIPHATIC SULFONATES-BINDING PROTEIN-RELATED"/>
    <property type="match status" value="1"/>
</dbReference>
<dbReference type="RefSeq" id="WP_238277744.1">
    <property type="nucleotide sequence ID" value="NZ_BPQL01000025.1"/>
</dbReference>
<dbReference type="SUPFAM" id="SSF53850">
    <property type="entry name" value="Periplasmic binding protein-like II"/>
    <property type="match status" value="1"/>
</dbReference>
<evidence type="ECO:0000313" key="4">
    <source>
        <dbReference type="Proteomes" id="UP001549145"/>
    </source>
</evidence>
<dbReference type="Gene3D" id="3.40.190.10">
    <property type="entry name" value="Periplasmic binding protein-like II"/>
    <property type="match status" value="2"/>
</dbReference>
<dbReference type="Proteomes" id="UP001549145">
    <property type="component" value="Unassembled WGS sequence"/>
</dbReference>
<evidence type="ECO:0000313" key="3">
    <source>
        <dbReference type="EMBL" id="MET3692666.1"/>
    </source>
</evidence>
<keyword evidence="1" id="KW-0732">Signal</keyword>
<feature type="signal peptide" evidence="1">
    <location>
        <begin position="1"/>
        <end position="27"/>
    </location>
</feature>
<evidence type="ECO:0000259" key="2">
    <source>
        <dbReference type="Pfam" id="PF09084"/>
    </source>
</evidence>
<sequence length="331" mass="34923">MLSRRGLLATAALSPLGWSLAPRPARAAPASIRVGSLPFGTVSWEAAVIKARGLDTANGFTLDVVKLAGNDAARIAFMGGQVDTIVGDLLWAARLGNEGRAIRFFPYSTTEGSLMVPGDSPIRTLADLKGKRLGVAGGPLDKNWLLLKAQARDTAGLDLETQATVAFGAPPLLALKLEQGELDAGLLYWTYCARLEPKGFRRLIGSDDIMRAFGATGSMALIGYLLEADTVREKPEAVAGFTRASKAAKEALANDPAAWDVVRPLMAADDEATFQALKRDFLAGIPRRPLATERGDGEKLFAVMARLGGERLVGAGSTLPPGLYYDGSGNG</sequence>
<dbReference type="EMBL" id="JBEPMM010000005">
    <property type="protein sequence ID" value="MET3692666.1"/>
    <property type="molecule type" value="Genomic_DNA"/>
</dbReference>